<evidence type="ECO:0000313" key="2">
    <source>
        <dbReference type="Proteomes" id="UP001058860"/>
    </source>
</evidence>
<name>A0ABY5PH66_9ACTN</name>
<protein>
    <submittedName>
        <fullName evidence="1">Uncharacterized protein</fullName>
    </submittedName>
</protein>
<gene>
    <name evidence="1" type="ORF">LRS13_24600</name>
</gene>
<organism evidence="1 2">
    <name type="scientific">Svornostia abyssi</name>
    <dbReference type="NCBI Taxonomy" id="2898438"/>
    <lineage>
        <taxon>Bacteria</taxon>
        <taxon>Bacillati</taxon>
        <taxon>Actinomycetota</taxon>
        <taxon>Thermoleophilia</taxon>
        <taxon>Solirubrobacterales</taxon>
        <taxon>Baekduiaceae</taxon>
        <taxon>Svornostia</taxon>
    </lineage>
</organism>
<sequence>MTRDVTSTARTRSRATELVPRCRRPLRIWTCSGVTRYSVVIQRTTPIATAATVARRP</sequence>
<accession>A0ABY5PH66</accession>
<evidence type="ECO:0000313" key="1">
    <source>
        <dbReference type="EMBL" id="UUY03800.1"/>
    </source>
</evidence>
<dbReference type="Proteomes" id="UP001058860">
    <property type="component" value="Chromosome"/>
</dbReference>
<keyword evidence="2" id="KW-1185">Reference proteome</keyword>
<proteinExistence type="predicted"/>
<dbReference type="EMBL" id="CP088295">
    <property type="protein sequence ID" value="UUY03800.1"/>
    <property type="molecule type" value="Genomic_DNA"/>
</dbReference>
<reference evidence="2" key="1">
    <citation type="submission" date="2021-11" db="EMBL/GenBank/DDBJ databases">
        <title>Cultivation dependent microbiological survey of springs from the worlds oldest radium mine currently devoted to the extraction of radon-saturated water.</title>
        <authorList>
            <person name="Kapinusova G."/>
            <person name="Smrhova T."/>
            <person name="Strejcek M."/>
            <person name="Suman J."/>
            <person name="Jani K."/>
            <person name="Pajer P."/>
            <person name="Uhlik O."/>
        </authorList>
    </citation>
    <scope>NUCLEOTIDE SEQUENCE [LARGE SCALE GENOMIC DNA]</scope>
    <source>
        <strain evidence="2">J379</strain>
    </source>
</reference>
<dbReference type="RefSeq" id="WP_353866887.1">
    <property type="nucleotide sequence ID" value="NZ_CP088295.1"/>
</dbReference>